<dbReference type="InterPro" id="IPR002731">
    <property type="entry name" value="ATPase_BadF"/>
</dbReference>
<feature type="domain" description="ATPase BadF/BadG/BcrA/BcrD type" evidence="1">
    <location>
        <begin position="8"/>
        <end position="303"/>
    </location>
</feature>
<dbReference type="Gene3D" id="3.30.420.40">
    <property type="match status" value="2"/>
</dbReference>
<dbReference type="PANTHER" id="PTHR43190:SF3">
    <property type="entry name" value="N-ACETYL-D-GLUCOSAMINE KINASE"/>
    <property type="match status" value="1"/>
</dbReference>
<evidence type="ECO:0000313" key="2">
    <source>
        <dbReference type="EMBL" id="TMI73417.1"/>
    </source>
</evidence>
<dbReference type="AlphaFoldDB" id="A0A537IQA2"/>
<dbReference type="CDD" id="cd24007">
    <property type="entry name" value="ASKHA_NBD_eukNAGK-like"/>
    <property type="match status" value="1"/>
</dbReference>
<dbReference type="PANTHER" id="PTHR43190">
    <property type="entry name" value="N-ACETYL-D-GLUCOSAMINE KINASE"/>
    <property type="match status" value="1"/>
</dbReference>
<reference evidence="2 3" key="1">
    <citation type="journal article" date="2019" name="Nat. Microbiol.">
        <title>Mediterranean grassland soil C-N compound turnover is dependent on rainfall and depth, and is mediated by genomically divergent microorganisms.</title>
        <authorList>
            <person name="Diamond S."/>
            <person name="Andeer P.F."/>
            <person name="Li Z."/>
            <person name="Crits-Christoph A."/>
            <person name="Burstein D."/>
            <person name="Anantharaman K."/>
            <person name="Lane K.R."/>
            <person name="Thomas B.C."/>
            <person name="Pan C."/>
            <person name="Northen T.R."/>
            <person name="Banfield J.F."/>
        </authorList>
    </citation>
    <scope>NUCLEOTIDE SEQUENCE [LARGE SCALE GENOMIC DNA]</scope>
    <source>
        <strain evidence="2">NP_8</strain>
    </source>
</reference>
<dbReference type="Proteomes" id="UP000318834">
    <property type="component" value="Unassembled WGS sequence"/>
</dbReference>
<protein>
    <recommendedName>
        <fullName evidence="1">ATPase BadF/BadG/BcrA/BcrD type domain-containing protein</fullName>
    </recommendedName>
</protein>
<dbReference type="EMBL" id="VBAP01000071">
    <property type="protein sequence ID" value="TMI73417.1"/>
    <property type="molecule type" value="Genomic_DNA"/>
</dbReference>
<name>A0A537IQA2_9BACT</name>
<proteinExistence type="predicted"/>
<accession>A0A537IQA2</accession>
<dbReference type="Pfam" id="PF01869">
    <property type="entry name" value="BcrAD_BadFG"/>
    <property type="match status" value="1"/>
</dbReference>
<evidence type="ECO:0000259" key="1">
    <source>
        <dbReference type="Pfam" id="PF01869"/>
    </source>
</evidence>
<sequence>MTDVVVAGIDGGASSTTCVLVDSAGRILGVGRGGPIDHLYIPSGRVRTRRALRDAVFSARRASRSRFLLRAVVAGLTGVEPRSGVSHTAARMIRGIARAPVVHATWDAEIAYFGASAGRPGVMVIAGTGSVAYGRNAKGHSTRAGGYGYLIDDLGGGVRIGQAALQAALRSAEGRAPATALLPMLIARLGAWPKIRRRVYGEGGGRTLLASLVPVVARAARRGDRVARGILAQAGRELGGLVVAAAGRLEMLEEPFPVFPVGGVFEIGLAVLDPMRAAMRKRARRAVIREPEFPPAIGAALMALDMVGATPDAKALRRLAESARRL</sequence>
<organism evidence="2 3">
    <name type="scientific">Candidatus Segetimicrobium genomatis</name>
    <dbReference type="NCBI Taxonomy" id="2569760"/>
    <lineage>
        <taxon>Bacteria</taxon>
        <taxon>Bacillati</taxon>
        <taxon>Candidatus Sysuimicrobiota</taxon>
        <taxon>Candidatus Sysuimicrobiia</taxon>
        <taxon>Candidatus Sysuimicrobiales</taxon>
        <taxon>Candidatus Segetimicrobiaceae</taxon>
        <taxon>Candidatus Segetimicrobium</taxon>
    </lineage>
</organism>
<dbReference type="SUPFAM" id="SSF53067">
    <property type="entry name" value="Actin-like ATPase domain"/>
    <property type="match status" value="2"/>
</dbReference>
<gene>
    <name evidence="2" type="ORF">E6H05_09795</name>
</gene>
<evidence type="ECO:0000313" key="3">
    <source>
        <dbReference type="Proteomes" id="UP000318834"/>
    </source>
</evidence>
<dbReference type="InterPro" id="IPR052519">
    <property type="entry name" value="Euk-type_GlcNAc_Kinase"/>
</dbReference>
<dbReference type="InterPro" id="IPR043129">
    <property type="entry name" value="ATPase_NBD"/>
</dbReference>
<comment type="caution">
    <text evidence="2">The sequence shown here is derived from an EMBL/GenBank/DDBJ whole genome shotgun (WGS) entry which is preliminary data.</text>
</comment>